<dbReference type="NCBIfam" id="TIGR00177">
    <property type="entry name" value="molyb_syn"/>
    <property type="match status" value="1"/>
</dbReference>
<keyword evidence="7" id="KW-0808">Transferase</keyword>
<dbReference type="PANTHER" id="PTHR10192:SF5">
    <property type="entry name" value="GEPHYRIN"/>
    <property type="match status" value="1"/>
</dbReference>
<dbReference type="InterPro" id="IPR036425">
    <property type="entry name" value="MoaB/Mog-like_dom_sf"/>
</dbReference>
<evidence type="ECO:0000313" key="10">
    <source>
        <dbReference type="Proteomes" id="UP000238218"/>
    </source>
</evidence>
<dbReference type="InterPro" id="IPR036688">
    <property type="entry name" value="MoeA_C_domain_IV_sf"/>
</dbReference>
<dbReference type="InterPro" id="IPR001453">
    <property type="entry name" value="MoaB/Mog_dom"/>
</dbReference>
<dbReference type="Pfam" id="PF03453">
    <property type="entry name" value="MoeA_N"/>
    <property type="match status" value="1"/>
</dbReference>
<gene>
    <name evidence="9" type="ORF">C7B81_02310</name>
</gene>
<dbReference type="SUPFAM" id="SSF53218">
    <property type="entry name" value="Molybdenum cofactor biosynthesis proteins"/>
    <property type="match status" value="1"/>
</dbReference>
<keyword evidence="10" id="KW-1185">Reference proteome</keyword>
<comment type="pathway">
    <text evidence="2 7">Cofactor biosynthesis; molybdopterin biosynthesis.</text>
</comment>
<dbReference type="EMBL" id="PVWP01000001">
    <property type="protein sequence ID" value="PSB39496.1"/>
    <property type="molecule type" value="Genomic_DNA"/>
</dbReference>
<keyword evidence="7" id="KW-0479">Metal-binding</keyword>
<dbReference type="Gene3D" id="2.170.190.11">
    <property type="entry name" value="Molybdopterin biosynthesis moea protein, domain 3"/>
    <property type="match status" value="1"/>
</dbReference>
<comment type="function">
    <text evidence="1 7">Catalyzes the insertion of molybdate into adenylated molybdopterin with the concomitant release of AMP.</text>
</comment>
<feature type="domain" description="MoaB/Mog" evidence="8">
    <location>
        <begin position="191"/>
        <end position="328"/>
    </location>
</feature>
<evidence type="ECO:0000256" key="1">
    <source>
        <dbReference type="ARBA" id="ARBA00002901"/>
    </source>
</evidence>
<accession>A0ABX5FCH0</accession>
<organism evidence="9 10">
    <name type="scientific">Aphanothece cf. minutissima CCALA 015</name>
    <dbReference type="NCBI Taxonomy" id="2107695"/>
    <lineage>
        <taxon>Bacteria</taxon>
        <taxon>Bacillati</taxon>
        <taxon>Cyanobacteriota</taxon>
        <taxon>Cyanophyceae</taxon>
        <taxon>Oscillatoriophycideae</taxon>
        <taxon>Chroococcales</taxon>
        <taxon>Aphanothecaceae</taxon>
        <taxon>Aphanothece</taxon>
    </lineage>
</organism>
<name>A0ABX5FCH0_9CHRO</name>
<evidence type="ECO:0000313" key="9">
    <source>
        <dbReference type="EMBL" id="PSB39496.1"/>
    </source>
</evidence>
<keyword evidence="7" id="KW-0460">Magnesium</keyword>
<protein>
    <recommendedName>
        <fullName evidence="7">Molybdopterin molybdenumtransferase</fullName>
        <ecNumber evidence="7">2.10.1.1</ecNumber>
    </recommendedName>
</protein>
<evidence type="ECO:0000256" key="4">
    <source>
        <dbReference type="ARBA" id="ARBA00022505"/>
    </source>
</evidence>
<dbReference type="EC" id="2.10.1.1" evidence="7"/>
<dbReference type="InterPro" id="IPR008284">
    <property type="entry name" value="MoCF_biosynth_CS"/>
</dbReference>
<dbReference type="Gene3D" id="3.90.105.10">
    <property type="entry name" value="Molybdopterin biosynthesis moea protein, domain 2"/>
    <property type="match status" value="1"/>
</dbReference>
<comment type="similarity">
    <text evidence="3 7">Belongs to the MoeA family.</text>
</comment>
<dbReference type="RefSeq" id="WP_106219688.1">
    <property type="nucleotide sequence ID" value="NZ_PVWP01000001.1"/>
</dbReference>
<evidence type="ECO:0000256" key="6">
    <source>
        <dbReference type="ARBA" id="ARBA00047317"/>
    </source>
</evidence>
<proteinExistence type="inferred from homology"/>
<reference evidence="9 10" key="1">
    <citation type="submission" date="2018-02" db="EMBL/GenBank/DDBJ databases">
        <authorList>
            <person name="Moore K."/>
            <person name="Momper L."/>
        </authorList>
    </citation>
    <scope>NUCLEOTIDE SEQUENCE [LARGE SCALE GENOMIC DNA]</scope>
    <source>
        <strain evidence="9 10">CCALA 015</strain>
    </source>
</reference>
<dbReference type="Pfam" id="PF03454">
    <property type="entry name" value="MoeA_C"/>
    <property type="match status" value="1"/>
</dbReference>
<dbReference type="InterPro" id="IPR005110">
    <property type="entry name" value="MoeA_linker/N"/>
</dbReference>
<comment type="catalytic activity">
    <reaction evidence="6">
        <text>adenylyl-molybdopterin + molybdate = Mo-molybdopterin + AMP + H(+)</text>
        <dbReference type="Rhea" id="RHEA:35047"/>
        <dbReference type="ChEBI" id="CHEBI:15378"/>
        <dbReference type="ChEBI" id="CHEBI:36264"/>
        <dbReference type="ChEBI" id="CHEBI:62727"/>
        <dbReference type="ChEBI" id="CHEBI:71302"/>
        <dbReference type="ChEBI" id="CHEBI:456215"/>
        <dbReference type="EC" id="2.10.1.1"/>
    </reaction>
</comment>
<keyword evidence="5 7" id="KW-0501">Molybdenum cofactor biosynthesis</keyword>
<evidence type="ECO:0000259" key="8">
    <source>
        <dbReference type="SMART" id="SM00852"/>
    </source>
</evidence>
<dbReference type="Pfam" id="PF00994">
    <property type="entry name" value="MoCF_biosynth"/>
    <property type="match status" value="1"/>
</dbReference>
<evidence type="ECO:0000256" key="2">
    <source>
        <dbReference type="ARBA" id="ARBA00005046"/>
    </source>
</evidence>
<keyword evidence="4 7" id="KW-0500">Molybdenum</keyword>
<dbReference type="InterPro" id="IPR005111">
    <property type="entry name" value="MoeA_C_domain_IV"/>
</dbReference>
<evidence type="ECO:0000256" key="3">
    <source>
        <dbReference type="ARBA" id="ARBA00010763"/>
    </source>
</evidence>
<dbReference type="SUPFAM" id="SSF63882">
    <property type="entry name" value="MoeA N-terminal region -like"/>
    <property type="match status" value="1"/>
</dbReference>
<dbReference type="Gene3D" id="3.40.980.10">
    <property type="entry name" value="MoaB/Mog-like domain"/>
    <property type="match status" value="1"/>
</dbReference>
<dbReference type="InterPro" id="IPR036135">
    <property type="entry name" value="MoeA_linker/N_sf"/>
</dbReference>
<sequence>MAEPFPREGLPLEEARRRVLAAITPLAGRERLPLARCLGRVSAEPVRAPEAVPGFRASIMDGYAIADAEAPGPGRRWRLVGRSAPGAPYGGVLAEGEAIRILTGAPLPEGAQRVLPQELVSPESPGAGGGAECLRMTGEAGPNPWIRAPEEEAAAGDELLPAGVRLGAATLGRLASCGVAALAVSVQPRVGLLISGDELVAAGAARGPGQIWESNGTLLRALLERLGYPVSEQRVVADDPAALRKALLELAAGCDVVVSTGGVSAGDSDWIRPLLAELGEVGFWKLFLKPGRPFAFGRLGPRPFFGLPGNPVAAAVTALQLLWPALQQLEGGEVVPLPRLKVRLASPLKRGTGRPELARARLVVDGDGALLAQVEGSQASSRIGSLQGADLLLEIPAEAGSLAAGTELWAQLLRLPLL</sequence>
<dbReference type="Proteomes" id="UP000238218">
    <property type="component" value="Unassembled WGS sequence"/>
</dbReference>
<dbReference type="PROSITE" id="PS01079">
    <property type="entry name" value="MOCF_BIOSYNTHESIS_2"/>
    <property type="match status" value="1"/>
</dbReference>
<comment type="caution">
    <text evidence="9">The sequence shown here is derived from an EMBL/GenBank/DDBJ whole genome shotgun (WGS) entry which is preliminary data.</text>
</comment>
<dbReference type="CDD" id="cd00887">
    <property type="entry name" value="MoeA"/>
    <property type="match status" value="1"/>
</dbReference>
<reference evidence="9 10" key="2">
    <citation type="submission" date="2018-03" db="EMBL/GenBank/DDBJ databases">
        <title>The ancient ancestry and fast evolution of plastids.</title>
        <authorList>
            <person name="Moore K.R."/>
            <person name="Magnabosco C."/>
            <person name="Momper L."/>
            <person name="Gold D.A."/>
            <person name="Bosak T."/>
            <person name="Fournier G.P."/>
        </authorList>
    </citation>
    <scope>NUCLEOTIDE SEQUENCE [LARGE SCALE GENOMIC DNA]</scope>
    <source>
        <strain evidence="9 10">CCALA 015</strain>
    </source>
</reference>
<evidence type="ECO:0000256" key="5">
    <source>
        <dbReference type="ARBA" id="ARBA00023150"/>
    </source>
</evidence>
<dbReference type="PANTHER" id="PTHR10192">
    <property type="entry name" value="MOLYBDOPTERIN BIOSYNTHESIS PROTEIN"/>
    <property type="match status" value="1"/>
</dbReference>
<evidence type="ECO:0000256" key="7">
    <source>
        <dbReference type="RuleBase" id="RU365090"/>
    </source>
</evidence>
<comment type="cofactor">
    <cofactor evidence="7">
        <name>Mg(2+)</name>
        <dbReference type="ChEBI" id="CHEBI:18420"/>
    </cofactor>
</comment>
<dbReference type="SMART" id="SM00852">
    <property type="entry name" value="MoCF_biosynth"/>
    <property type="match status" value="1"/>
</dbReference>
<dbReference type="InterPro" id="IPR038987">
    <property type="entry name" value="MoeA-like"/>
</dbReference>
<dbReference type="SUPFAM" id="SSF63867">
    <property type="entry name" value="MoeA C-terminal domain-like"/>
    <property type="match status" value="1"/>
</dbReference>
<dbReference type="Gene3D" id="2.40.340.10">
    <property type="entry name" value="MoeA, C-terminal, domain IV"/>
    <property type="match status" value="1"/>
</dbReference>